<dbReference type="PROSITE" id="PS51371">
    <property type="entry name" value="CBS"/>
    <property type="match status" value="2"/>
</dbReference>
<dbReference type="InterPro" id="IPR000644">
    <property type="entry name" value="CBS_dom"/>
</dbReference>
<name>A0ABM7WMA3_9ACTN</name>
<evidence type="ECO:0000256" key="1">
    <source>
        <dbReference type="ARBA" id="ARBA00023122"/>
    </source>
</evidence>
<feature type="domain" description="CBS" evidence="3">
    <location>
        <begin position="9"/>
        <end position="67"/>
    </location>
</feature>
<reference evidence="4 5" key="1">
    <citation type="submission" date="2022-01" db="EMBL/GenBank/DDBJ databases">
        <title>Novel bile acid biosynthetic pathways are enriched in the microbiome of centenarians.</title>
        <authorList>
            <person name="Sato Y."/>
            <person name="Atarashi K."/>
            <person name="Plichta R.D."/>
            <person name="Arai Y."/>
            <person name="Sasajima S."/>
            <person name="Kearney M.S."/>
            <person name="Suda W."/>
            <person name="Takeshita K."/>
            <person name="Sasaki T."/>
            <person name="Okamoto S."/>
            <person name="Skelly N.A."/>
            <person name="Okamura Y."/>
            <person name="Vlamakis H."/>
            <person name="Li Y."/>
            <person name="Tanoue T."/>
            <person name="Takei H."/>
            <person name="Nittono H."/>
            <person name="Narushima S."/>
            <person name="Irie J."/>
            <person name="Itoh H."/>
            <person name="Moriya K."/>
            <person name="Sugiura Y."/>
            <person name="Suematsu M."/>
            <person name="Moritoki N."/>
            <person name="Shibata S."/>
            <person name="Littman R.D."/>
            <person name="Fischbach A.M."/>
            <person name="Uwamino Y."/>
            <person name="Inoue T."/>
            <person name="Honda A."/>
            <person name="Hattori M."/>
            <person name="Murai T."/>
            <person name="Xavier J.R."/>
            <person name="Hirose N."/>
            <person name="Honda K."/>
        </authorList>
    </citation>
    <scope>NUCLEOTIDE SEQUENCE [LARGE SCALE GENOMIC DNA]</scope>
    <source>
        <strain evidence="4 5">CE91-St30</strain>
    </source>
</reference>
<dbReference type="RefSeq" id="WP_244386857.1">
    <property type="nucleotide sequence ID" value="NZ_AP025564.1"/>
</dbReference>
<keyword evidence="5" id="KW-1185">Reference proteome</keyword>
<evidence type="ECO:0000259" key="3">
    <source>
        <dbReference type="PROSITE" id="PS51371"/>
    </source>
</evidence>
<dbReference type="SUPFAM" id="SSF54631">
    <property type="entry name" value="CBS-domain pair"/>
    <property type="match status" value="1"/>
</dbReference>
<evidence type="ECO:0000256" key="2">
    <source>
        <dbReference type="PROSITE-ProRule" id="PRU00703"/>
    </source>
</evidence>
<sequence>MKHPISEIMETDVYTCPYTLSLGDVVREFRKKKVTSLPVVDDNRRVVGFVSDGDILKAVAEQKTRAIASGYSTMLFYDSESFEDKVAALKDRNVMELATRKVMCAATDQSIGSVADVLSKRKFKKLPVVDAEGKLVGVVRRATITQYIFDLLFGEDES</sequence>
<gene>
    <name evidence="4" type="ORF">CE91St30_28600</name>
</gene>
<dbReference type="Gene3D" id="3.10.580.10">
    <property type="entry name" value="CBS-domain"/>
    <property type="match status" value="1"/>
</dbReference>
<organism evidence="4 5">
    <name type="scientific">Raoultibacter timonensis</name>
    <dbReference type="NCBI Taxonomy" id="1907662"/>
    <lineage>
        <taxon>Bacteria</taxon>
        <taxon>Bacillati</taxon>
        <taxon>Actinomycetota</taxon>
        <taxon>Coriobacteriia</taxon>
        <taxon>Eggerthellales</taxon>
        <taxon>Eggerthellaceae</taxon>
        <taxon>Raoultibacter</taxon>
    </lineage>
</organism>
<dbReference type="Proteomes" id="UP001320544">
    <property type="component" value="Chromosome"/>
</dbReference>
<dbReference type="EMBL" id="AP025564">
    <property type="protein sequence ID" value="BDE97527.1"/>
    <property type="molecule type" value="Genomic_DNA"/>
</dbReference>
<accession>A0ABM7WMA3</accession>
<evidence type="ECO:0000313" key="5">
    <source>
        <dbReference type="Proteomes" id="UP001320544"/>
    </source>
</evidence>
<dbReference type="InterPro" id="IPR051257">
    <property type="entry name" value="Diverse_CBS-Domain"/>
</dbReference>
<keyword evidence="1 2" id="KW-0129">CBS domain</keyword>
<dbReference type="Pfam" id="PF00571">
    <property type="entry name" value="CBS"/>
    <property type="match status" value="2"/>
</dbReference>
<dbReference type="PANTHER" id="PTHR43080">
    <property type="entry name" value="CBS DOMAIN-CONTAINING PROTEIN CBSX3, MITOCHONDRIAL"/>
    <property type="match status" value="1"/>
</dbReference>
<evidence type="ECO:0000313" key="4">
    <source>
        <dbReference type="EMBL" id="BDE97527.1"/>
    </source>
</evidence>
<dbReference type="SMART" id="SM00116">
    <property type="entry name" value="CBS"/>
    <property type="match status" value="2"/>
</dbReference>
<feature type="domain" description="CBS" evidence="3">
    <location>
        <begin position="98"/>
        <end position="157"/>
    </location>
</feature>
<dbReference type="PANTHER" id="PTHR43080:SF2">
    <property type="entry name" value="CBS DOMAIN-CONTAINING PROTEIN"/>
    <property type="match status" value="1"/>
</dbReference>
<protein>
    <recommendedName>
        <fullName evidence="3">CBS domain-containing protein</fullName>
    </recommendedName>
</protein>
<proteinExistence type="predicted"/>
<dbReference type="InterPro" id="IPR046342">
    <property type="entry name" value="CBS_dom_sf"/>
</dbReference>